<dbReference type="RefSeq" id="WP_000208379.1">
    <property type="nucleotide sequence ID" value="NZ_AP022089.1"/>
</dbReference>
<dbReference type="EMBL" id="ROAL01000018">
    <property type="protein sequence ID" value="MIB62268.1"/>
    <property type="molecule type" value="Genomic_DNA"/>
</dbReference>
<reference evidence="2" key="6">
    <citation type="submission" date="2019-09" db="EMBL/GenBank/DDBJ databases">
        <authorList>
            <consortium name="NCBI Pathogen Detection Project"/>
        </authorList>
    </citation>
    <scope>NUCLEOTIDE SEQUENCE</scope>
    <source>
        <strain evidence="2">EC00605</strain>
    </source>
</reference>
<evidence type="ECO:0000313" key="2">
    <source>
        <dbReference type="EMBL" id="HAJ0997871.1"/>
    </source>
</evidence>
<reference evidence="3 7" key="3">
    <citation type="submission" date="2018-10" db="EMBL/GenBank/DDBJ databases">
        <authorList>
            <consortium name="NARMS: The National Antimicrobial Resistance Monitoring System"/>
        </authorList>
    </citation>
    <scope>NUCLEOTIDE SEQUENCE [LARGE SCALE GENOMIC DNA]</scope>
    <source>
        <strain evidence="3 7">CVM N17EC0276</strain>
    </source>
</reference>
<dbReference type="Proteomes" id="UP000540485">
    <property type="component" value="Unassembled WGS sequence"/>
</dbReference>
<dbReference type="Proteomes" id="UP000885382">
    <property type="component" value="Unassembled WGS sequence"/>
</dbReference>
<dbReference type="EMBL" id="LR595878">
    <property type="protein sequence ID" value="VUD39925.1"/>
    <property type="molecule type" value="Genomic_DNA"/>
</dbReference>
<sequence length="174" mass="20165">MTTKDITYGIQAELWPRDYTNVEKLLMFWRREQIPVRVTLEDGQAFCMYVYGLMPSRNKVDLCPAPFDKENRIRLPLERISTIESGVVDSIAHDFKGRLTVHPDYVDNRPSRRDFFAICNQAYKANKSIRVYMADGREIEGVSAGADACQVTLRVENGRKIVVLFDWVERILPF</sequence>
<dbReference type="GO" id="GO:0003700">
    <property type="term" value="F:DNA-binding transcription factor activity"/>
    <property type="evidence" value="ECO:0007669"/>
    <property type="project" value="InterPro"/>
</dbReference>
<dbReference type="EMBL" id="AASFMQ010000022">
    <property type="protein sequence ID" value="EFB3616464.1"/>
    <property type="molecule type" value="Genomic_DNA"/>
</dbReference>
<reference evidence="5" key="7">
    <citation type="journal article" date="2020" name="J. Appl. Microbiol.">
        <title>Genetic characterization of Shigatoxigenic and enteropathogenic Escherichia coli O80:H2 from diarrheic and septicemic calves and relatedness to human Shigatoxigenic E. coli O80:H2.</title>
        <authorList>
            <person name="Habets A."/>
            <person name="Crombe F."/>
            <person name="Nakamura K."/>
            <person name="Guerin V."/>
            <person name="De Rauw K."/>
            <person name="Pierard D."/>
            <person name="Saulmont M."/>
            <person name="Hayashi T."/>
            <person name="Mainil J.G."/>
            <person name="Thiry D."/>
        </authorList>
    </citation>
    <scope>NUCLEOTIDE SEQUENCE [LARGE SCALE GENOMIC DNA]</scope>
    <source>
        <strain evidence="5">EH3306</strain>
    </source>
</reference>
<proteinExistence type="predicted"/>
<reference evidence="6" key="4">
    <citation type="submission" date="2019-06" db="EMBL/GenBank/DDBJ databases">
        <authorList>
            <consortium name="Pathogen Informatics"/>
        </authorList>
    </citation>
    <scope>NUCLEOTIDE SEQUENCE [LARGE SCALE GENOMIC DNA]</scope>
    <source>
        <strain evidence="6">VRES-hospital6495207</strain>
        <plasmid evidence="6">1</plasmid>
    </source>
</reference>
<evidence type="ECO:0000313" key="5">
    <source>
        <dbReference type="EMBL" id="NYQ39923.1"/>
    </source>
</evidence>
<gene>
    <name evidence="3" type="ORF">D9E49_18045</name>
    <name evidence="4" type="ORF">DNX30_16135</name>
    <name evidence="1" type="ORF">FPS11_16345</name>
    <name evidence="5" type="ORF">G4A38_15160</name>
    <name evidence="2" type="ORF">HL601_20075</name>
    <name evidence="6" type="ORF">SAMEA4370386_00102</name>
</gene>
<reference evidence="1 8" key="5">
    <citation type="submission" date="2019-07" db="EMBL/GenBank/DDBJ databases">
        <authorList>
            <consortium name="GenomeTrakr network: Whole genome sequencing for foodborne pathogen traceback"/>
        </authorList>
    </citation>
    <scope>NUCLEOTIDE SEQUENCE [LARGE SCALE GENOMIC DNA]</scope>
    <source>
        <strain evidence="1 8">PSU-1859</strain>
    </source>
</reference>
<evidence type="ECO:0000313" key="8">
    <source>
        <dbReference type="Proteomes" id="UP000543252"/>
    </source>
</evidence>
<keyword evidence="6" id="KW-0969">Cilium</keyword>
<name>A0A0K3UGI6_ECOLX</name>
<organism evidence="1 8">
    <name type="scientific">Escherichia coli</name>
    <dbReference type="NCBI Taxonomy" id="562"/>
    <lineage>
        <taxon>Bacteria</taxon>
        <taxon>Pseudomonadati</taxon>
        <taxon>Pseudomonadota</taxon>
        <taxon>Gammaproteobacteria</taxon>
        <taxon>Enterobacterales</taxon>
        <taxon>Enterobacteriaceae</taxon>
        <taxon>Escherichia</taxon>
    </lineage>
</organism>
<evidence type="ECO:0000313" key="7">
    <source>
        <dbReference type="Proteomes" id="UP000271175"/>
    </source>
</evidence>
<reference evidence="2" key="1">
    <citation type="journal article" date="2018" name="Genome Biol.">
        <title>SKESA: strategic k-mer extension for scrupulous assemblies.</title>
        <authorList>
            <person name="Souvorov A."/>
            <person name="Agarwala R."/>
            <person name="Lipman D.J."/>
        </authorList>
    </citation>
    <scope>NUCLEOTIDE SEQUENCE [LARGE SCALE GENOMIC DNA]</scope>
    <source>
        <strain evidence="2">EC00605</strain>
    </source>
</reference>
<evidence type="ECO:0000313" key="6">
    <source>
        <dbReference type="EMBL" id="VUD39925.1"/>
    </source>
</evidence>
<accession>A0A0K3UGI6</accession>
<dbReference type="AlphaFoldDB" id="A0A0K3UGI6"/>
<keyword evidence="6" id="KW-0282">Flagellum</keyword>
<geneLocation type="plasmid" evidence="6">
    <name>1</name>
</geneLocation>
<evidence type="ECO:0000313" key="3">
    <source>
        <dbReference type="EMBL" id="MIB62268.1"/>
    </source>
</evidence>
<dbReference type="Proteomes" id="UP000543252">
    <property type="component" value="Unassembled WGS sequence"/>
</dbReference>
<evidence type="ECO:0000313" key="4">
    <source>
        <dbReference type="EMBL" id="MJL94265.1"/>
    </source>
</evidence>
<dbReference type="Pfam" id="PF03614">
    <property type="entry name" value="Flag1_repress"/>
    <property type="match status" value="1"/>
</dbReference>
<evidence type="ECO:0000313" key="1">
    <source>
        <dbReference type="EMBL" id="EFB3616464.1"/>
    </source>
</evidence>
<dbReference type="InterPro" id="IPR003223">
    <property type="entry name" value="Flag1_repressor"/>
</dbReference>
<protein>
    <submittedName>
        <fullName evidence="6">Repressor of phase-1 flagellin</fullName>
    </submittedName>
    <submittedName>
        <fullName evidence="1">Transcriptional regulator</fullName>
    </submittedName>
</protein>
<reference evidence="4" key="2">
    <citation type="submission" date="2018-06" db="EMBL/GenBank/DDBJ databases">
        <authorList>
            <person name="Ashton P.M."/>
            <person name="Dallman T."/>
            <person name="Nair S."/>
            <person name="De Pinna E."/>
            <person name="Peters T."/>
            <person name="Grant K."/>
        </authorList>
    </citation>
    <scope>NUCLEOTIDE SEQUENCE [LARGE SCALE GENOMIC DNA]</scope>
    <source>
        <strain evidence="4">462023</strain>
    </source>
</reference>
<dbReference type="Proteomes" id="UP000271175">
    <property type="component" value="Unassembled WGS sequence"/>
</dbReference>
<dbReference type="EMBL" id="DABGZR010000028">
    <property type="protein sequence ID" value="HAJ0997871.1"/>
    <property type="molecule type" value="Genomic_DNA"/>
</dbReference>
<keyword evidence="6" id="KW-0614">Plasmid</keyword>
<keyword evidence="6" id="KW-0966">Cell projection</keyword>
<dbReference type="EMBL" id="JABUPJ010000018">
    <property type="protein sequence ID" value="NYQ39923.1"/>
    <property type="molecule type" value="Genomic_DNA"/>
</dbReference>
<dbReference type="EMBL" id="RTJF01000017">
    <property type="protein sequence ID" value="MJL94265.1"/>
    <property type="molecule type" value="Genomic_DNA"/>
</dbReference>